<organism evidence="2 3">
    <name type="scientific">Streptomyces orinoci</name>
    <name type="common">Streptoverticillium orinoci</name>
    <dbReference type="NCBI Taxonomy" id="67339"/>
    <lineage>
        <taxon>Bacteria</taxon>
        <taxon>Bacillati</taxon>
        <taxon>Actinomycetota</taxon>
        <taxon>Actinomycetes</taxon>
        <taxon>Kitasatosporales</taxon>
        <taxon>Streptomycetaceae</taxon>
        <taxon>Streptomyces</taxon>
    </lineage>
</organism>
<reference evidence="2 3" key="1">
    <citation type="submission" date="2024-06" db="EMBL/GenBank/DDBJ databases">
        <title>The Natural Products Discovery Center: Release of the First 8490 Sequenced Strains for Exploring Actinobacteria Biosynthetic Diversity.</title>
        <authorList>
            <person name="Kalkreuter E."/>
            <person name="Kautsar S.A."/>
            <person name="Yang D."/>
            <person name="Bader C.D."/>
            <person name="Teijaro C.N."/>
            <person name="Fluegel L."/>
            <person name="Davis C.M."/>
            <person name="Simpson J.R."/>
            <person name="Lauterbach L."/>
            <person name="Steele A.D."/>
            <person name="Gui C."/>
            <person name="Meng S."/>
            <person name="Li G."/>
            <person name="Viehrig K."/>
            <person name="Ye F."/>
            <person name="Su P."/>
            <person name="Kiefer A.F."/>
            <person name="Nichols A."/>
            <person name="Cepeda A.J."/>
            <person name="Yan W."/>
            <person name="Fan B."/>
            <person name="Jiang Y."/>
            <person name="Adhikari A."/>
            <person name="Zheng C.-J."/>
            <person name="Schuster L."/>
            <person name="Cowan T.M."/>
            <person name="Smanski M.J."/>
            <person name="Chevrette M.G."/>
            <person name="De Carvalho L.P.S."/>
            <person name="Shen B."/>
        </authorList>
    </citation>
    <scope>NUCLEOTIDE SEQUENCE [LARGE SCALE GENOMIC DNA]</scope>
    <source>
        <strain evidence="2 3">NPDC052347</strain>
    </source>
</reference>
<evidence type="ECO:0000256" key="1">
    <source>
        <dbReference type="SAM" id="MobiDB-lite"/>
    </source>
</evidence>
<dbReference type="Proteomes" id="UP001552594">
    <property type="component" value="Unassembled WGS sequence"/>
</dbReference>
<feature type="region of interest" description="Disordered" evidence="1">
    <location>
        <begin position="141"/>
        <end position="199"/>
    </location>
</feature>
<keyword evidence="3" id="KW-1185">Reference proteome</keyword>
<evidence type="ECO:0000313" key="3">
    <source>
        <dbReference type="Proteomes" id="UP001552594"/>
    </source>
</evidence>
<feature type="compositionally biased region" description="Pro residues" evidence="1">
    <location>
        <begin position="188"/>
        <end position="199"/>
    </location>
</feature>
<protein>
    <submittedName>
        <fullName evidence="2">Uncharacterized protein</fullName>
    </submittedName>
</protein>
<comment type="caution">
    <text evidence="2">The sequence shown here is derived from an EMBL/GenBank/DDBJ whole genome shotgun (WGS) entry which is preliminary data.</text>
</comment>
<dbReference type="RefSeq" id="WP_161968564.1">
    <property type="nucleotide sequence ID" value="NZ_JBFAUK010000014.1"/>
</dbReference>
<name>A0ABV3JZY1_STRON</name>
<gene>
    <name evidence="2" type="ORF">AB0L16_18680</name>
</gene>
<sequence length="199" mass="21516">MASSAGDEPLGIWRQRRLKRCNGELGTERSQAIVHAPATFELSKDCTVGCWFCGVAALKFDHIWPCTEENAAPWRDTFHRLPPHPRPAAPDHHGDDPVRLRSDLKVTVENGELRATALGQRMAVAQKDLDDLAECLPAGRRTGTGRQALPGDAGHAGPCGSRAVTADSVTEIPPPKGDPTCSRDWPASPWPSHSPEPLV</sequence>
<proteinExistence type="predicted"/>
<accession>A0ABV3JZY1</accession>
<evidence type="ECO:0000313" key="2">
    <source>
        <dbReference type="EMBL" id="MEV5508468.1"/>
    </source>
</evidence>
<dbReference type="EMBL" id="JBFAUK010000014">
    <property type="protein sequence ID" value="MEV5508468.1"/>
    <property type="molecule type" value="Genomic_DNA"/>
</dbReference>